<protein>
    <recommendedName>
        <fullName evidence="7">Ubiquitin carboxyl-terminal hydrolase</fullName>
        <ecNumber evidence="7">3.4.19.12</ecNumber>
    </recommendedName>
</protein>
<sequence length="714" mass="81303">MSFYERLKGSRIKDKIFIFSSFISISILVVLVVSIFIKQDITLIELKQIASFKLSFINNFLRKFNLPTGLIAVLAIALPLIFSEKGLNFVMDSFRRLGGQSSVQLGSRRRYRQNVDNETLELVLKKGGNIGGLVNDGNTCFMNSVLQSLSSCNTLVDYLNNESIDKEGLLFSKAFKSLISKLNGKHFRSNEDYKTDPLLKTMAKTPNKNFLLGYNQEDAQEFFQTIMNELESDFKKIIPNDKQLKPIDKKAIPEDAKFGIERNGELGEVYIPASQIDPNLENVSNKFFKYNLLTPMDGLSAERIGCLRCGEMGGIRYSVISGLSLNLPTDNYTSLSLTELLQEWTKPEIIEGVDCNRCGLQSVLTHVNEQFNKLKAANSSQKFIELYQQRVDEIAKELEKPIIDDKTFKRLHTKNMLTKTSKTKQILISRPPPVLAIHINRSVFDPRTYTVRKNNASVVFPLNLDMDQFVADPENINTDARLPLSKKTSSAQVQQLEEPESVETLELNQEDEKLEPSTKQKEMAHADFENNQESKDMDSEVDSDQQSSQDDELFSSDSDEVLTPPPNSQLFESQKLVELELISGPLVYELRSVINHYGTHNYGHYIAFRKHRGVWWRTSDESVDIVDEDEVLKTPGVFMLFYELKSLSEEIGAKLDRLDEDSTTIENNNKNSAIEDHENEFIASASSSEKTNEEERENQSEEEHNEQIFQYANL</sequence>
<evidence type="ECO:0000313" key="12">
    <source>
        <dbReference type="Proteomes" id="UP000769528"/>
    </source>
</evidence>
<dbReference type="Proteomes" id="UP000769528">
    <property type="component" value="Unassembled WGS sequence"/>
</dbReference>
<comment type="similarity">
    <text evidence="2 7">Belongs to the peptidase C19 family.</text>
</comment>
<dbReference type="InterPro" id="IPR050164">
    <property type="entry name" value="Peptidase_C19"/>
</dbReference>
<evidence type="ECO:0000259" key="10">
    <source>
        <dbReference type="PROSITE" id="PS50235"/>
    </source>
</evidence>
<feature type="region of interest" description="Disordered" evidence="8">
    <location>
        <begin position="481"/>
        <end position="569"/>
    </location>
</feature>
<keyword evidence="12" id="KW-1185">Reference proteome</keyword>
<keyword evidence="9" id="KW-0472">Membrane</keyword>
<dbReference type="GO" id="GO:0005634">
    <property type="term" value="C:nucleus"/>
    <property type="evidence" value="ECO:0007669"/>
    <property type="project" value="TreeGrafter"/>
</dbReference>
<dbReference type="PROSITE" id="PS50235">
    <property type="entry name" value="USP_3"/>
    <property type="match status" value="1"/>
</dbReference>
<dbReference type="Gene3D" id="3.90.70.10">
    <property type="entry name" value="Cysteine proteinases"/>
    <property type="match status" value="1"/>
</dbReference>
<dbReference type="InterPro" id="IPR001394">
    <property type="entry name" value="Peptidase_C19_UCH"/>
</dbReference>
<dbReference type="Pfam" id="PF00443">
    <property type="entry name" value="UCH"/>
    <property type="match status" value="1"/>
</dbReference>
<keyword evidence="6 7" id="KW-0788">Thiol protease</keyword>
<reference evidence="11" key="1">
    <citation type="journal article" date="2021" name="Open Biol.">
        <title>Shared evolutionary footprints suggest mitochondrial oxidative damage underlies multiple complex I losses in fungi.</title>
        <authorList>
            <person name="Schikora-Tamarit M.A."/>
            <person name="Marcet-Houben M."/>
            <person name="Nosek J."/>
            <person name="Gabaldon T."/>
        </authorList>
    </citation>
    <scope>NUCLEOTIDE SEQUENCE</scope>
    <source>
        <strain evidence="11">CBS6341</strain>
    </source>
</reference>
<dbReference type="GO" id="GO:0005829">
    <property type="term" value="C:cytosol"/>
    <property type="evidence" value="ECO:0007669"/>
    <property type="project" value="TreeGrafter"/>
</dbReference>
<evidence type="ECO:0000256" key="5">
    <source>
        <dbReference type="ARBA" id="ARBA00022801"/>
    </source>
</evidence>
<feature type="transmembrane region" description="Helical" evidence="9">
    <location>
        <begin position="16"/>
        <end position="37"/>
    </location>
</feature>
<organism evidence="11 12">
    <name type="scientific">Wickerhamomyces mucosus</name>
    <dbReference type="NCBI Taxonomy" id="1378264"/>
    <lineage>
        <taxon>Eukaryota</taxon>
        <taxon>Fungi</taxon>
        <taxon>Dikarya</taxon>
        <taxon>Ascomycota</taxon>
        <taxon>Saccharomycotina</taxon>
        <taxon>Saccharomycetes</taxon>
        <taxon>Phaffomycetales</taxon>
        <taxon>Wickerhamomycetaceae</taxon>
        <taxon>Wickerhamomyces</taxon>
    </lineage>
</organism>
<evidence type="ECO:0000256" key="7">
    <source>
        <dbReference type="RuleBase" id="RU366025"/>
    </source>
</evidence>
<keyword evidence="9" id="KW-0812">Transmembrane</keyword>
<dbReference type="SUPFAM" id="SSF54001">
    <property type="entry name" value="Cysteine proteinases"/>
    <property type="match status" value="1"/>
</dbReference>
<name>A0A9P8TI16_9ASCO</name>
<comment type="catalytic activity">
    <reaction evidence="1 7">
        <text>Thiol-dependent hydrolysis of ester, thioester, amide, peptide and isopeptide bonds formed by the C-terminal Gly of ubiquitin (a 76-residue protein attached to proteins as an intracellular targeting signal).</text>
        <dbReference type="EC" id="3.4.19.12"/>
    </reaction>
</comment>
<evidence type="ECO:0000256" key="4">
    <source>
        <dbReference type="ARBA" id="ARBA00022786"/>
    </source>
</evidence>
<dbReference type="GO" id="GO:0004843">
    <property type="term" value="F:cysteine-type deubiquitinase activity"/>
    <property type="evidence" value="ECO:0007669"/>
    <property type="project" value="UniProtKB-UniRule"/>
</dbReference>
<keyword evidence="9" id="KW-1133">Transmembrane helix</keyword>
<dbReference type="EMBL" id="JAEUBF010000268">
    <property type="protein sequence ID" value="KAH3679579.1"/>
    <property type="molecule type" value="Genomic_DNA"/>
</dbReference>
<feature type="compositionally biased region" description="Polar residues" evidence="8">
    <location>
        <begin position="486"/>
        <end position="495"/>
    </location>
</feature>
<evidence type="ECO:0000313" key="11">
    <source>
        <dbReference type="EMBL" id="KAH3679579.1"/>
    </source>
</evidence>
<dbReference type="OrthoDB" id="2020758at2759"/>
<comment type="caution">
    <text evidence="11">The sequence shown here is derived from an EMBL/GenBank/DDBJ whole genome shotgun (WGS) entry which is preliminary data.</text>
</comment>
<feature type="compositionally biased region" description="Basic and acidic residues" evidence="8">
    <location>
        <begin position="510"/>
        <end position="538"/>
    </location>
</feature>
<feature type="compositionally biased region" description="Acidic residues" evidence="8">
    <location>
        <begin position="497"/>
        <end position="509"/>
    </location>
</feature>
<feature type="domain" description="USP" evidence="10">
    <location>
        <begin position="131"/>
        <end position="645"/>
    </location>
</feature>
<dbReference type="AlphaFoldDB" id="A0A9P8TI16"/>
<dbReference type="GO" id="GO:0006508">
    <property type="term" value="P:proteolysis"/>
    <property type="evidence" value="ECO:0007669"/>
    <property type="project" value="UniProtKB-KW"/>
</dbReference>
<evidence type="ECO:0000256" key="1">
    <source>
        <dbReference type="ARBA" id="ARBA00000707"/>
    </source>
</evidence>
<keyword evidence="5 7" id="KW-0378">Hydrolase</keyword>
<dbReference type="EC" id="3.4.19.12" evidence="7"/>
<dbReference type="PANTHER" id="PTHR24006">
    <property type="entry name" value="UBIQUITIN CARBOXYL-TERMINAL HYDROLASE"/>
    <property type="match status" value="1"/>
</dbReference>
<evidence type="ECO:0000256" key="9">
    <source>
        <dbReference type="SAM" id="Phobius"/>
    </source>
</evidence>
<evidence type="ECO:0000256" key="3">
    <source>
        <dbReference type="ARBA" id="ARBA00022670"/>
    </source>
</evidence>
<feature type="region of interest" description="Disordered" evidence="8">
    <location>
        <begin position="663"/>
        <end position="714"/>
    </location>
</feature>
<gene>
    <name evidence="11" type="ORF">WICMUC_000912</name>
</gene>
<keyword evidence="4 7" id="KW-0833">Ubl conjugation pathway</keyword>
<proteinExistence type="inferred from homology"/>
<dbReference type="GO" id="GO:0016579">
    <property type="term" value="P:protein deubiquitination"/>
    <property type="evidence" value="ECO:0007669"/>
    <property type="project" value="InterPro"/>
</dbReference>
<evidence type="ECO:0000256" key="2">
    <source>
        <dbReference type="ARBA" id="ARBA00009085"/>
    </source>
</evidence>
<feature type="transmembrane region" description="Helical" evidence="9">
    <location>
        <begin position="64"/>
        <end position="82"/>
    </location>
</feature>
<dbReference type="InterPro" id="IPR018200">
    <property type="entry name" value="USP_CS"/>
</dbReference>
<dbReference type="PROSITE" id="PS00973">
    <property type="entry name" value="USP_2"/>
    <property type="match status" value="1"/>
</dbReference>
<reference evidence="11" key="2">
    <citation type="submission" date="2021-01" db="EMBL/GenBank/DDBJ databases">
        <authorList>
            <person name="Schikora-Tamarit M.A."/>
        </authorList>
    </citation>
    <scope>NUCLEOTIDE SEQUENCE</scope>
    <source>
        <strain evidence="11">CBS6341</strain>
    </source>
</reference>
<dbReference type="InterPro" id="IPR028889">
    <property type="entry name" value="USP"/>
</dbReference>
<dbReference type="CDD" id="cd02662">
    <property type="entry name" value="Peptidase_C19F"/>
    <property type="match status" value="1"/>
</dbReference>
<keyword evidence="3 7" id="KW-0645">Protease</keyword>
<dbReference type="PANTHER" id="PTHR24006:SF888">
    <property type="entry name" value="UBIQUITIN CARBOXYL-TERMINAL HYDROLASE 30"/>
    <property type="match status" value="1"/>
</dbReference>
<evidence type="ECO:0000256" key="8">
    <source>
        <dbReference type="SAM" id="MobiDB-lite"/>
    </source>
</evidence>
<dbReference type="InterPro" id="IPR038765">
    <property type="entry name" value="Papain-like_cys_pep_sf"/>
</dbReference>
<evidence type="ECO:0000256" key="6">
    <source>
        <dbReference type="ARBA" id="ARBA00022807"/>
    </source>
</evidence>
<dbReference type="PROSITE" id="PS00972">
    <property type="entry name" value="USP_1"/>
    <property type="match status" value="1"/>
</dbReference>
<accession>A0A9P8TI16</accession>
<feature type="compositionally biased region" description="Acidic residues" evidence="8">
    <location>
        <begin position="539"/>
        <end position="560"/>
    </location>
</feature>
<feature type="compositionally biased region" description="Basic and acidic residues" evidence="8">
    <location>
        <begin position="690"/>
        <end position="706"/>
    </location>
</feature>